<dbReference type="EMBL" id="CM047908">
    <property type="protein sequence ID" value="KAJ0081693.1"/>
    <property type="molecule type" value="Genomic_DNA"/>
</dbReference>
<proteinExistence type="predicted"/>
<dbReference type="Proteomes" id="UP001164250">
    <property type="component" value="Chromosome 12"/>
</dbReference>
<protein>
    <submittedName>
        <fullName evidence="1">Uncharacterized protein</fullName>
    </submittedName>
</protein>
<gene>
    <name evidence="1" type="ORF">Patl1_09756</name>
</gene>
<keyword evidence="2" id="KW-1185">Reference proteome</keyword>
<organism evidence="1 2">
    <name type="scientific">Pistacia atlantica</name>
    <dbReference type="NCBI Taxonomy" id="434234"/>
    <lineage>
        <taxon>Eukaryota</taxon>
        <taxon>Viridiplantae</taxon>
        <taxon>Streptophyta</taxon>
        <taxon>Embryophyta</taxon>
        <taxon>Tracheophyta</taxon>
        <taxon>Spermatophyta</taxon>
        <taxon>Magnoliopsida</taxon>
        <taxon>eudicotyledons</taxon>
        <taxon>Gunneridae</taxon>
        <taxon>Pentapetalae</taxon>
        <taxon>rosids</taxon>
        <taxon>malvids</taxon>
        <taxon>Sapindales</taxon>
        <taxon>Anacardiaceae</taxon>
        <taxon>Pistacia</taxon>
    </lineage>
</organism>
<name>A0ACC1A353_9ROSI</name>
<comment type="caution">
    <text evidence="1">The sequence shown here is derived from an EMBL/GenBank/DDBJ whole genome shotgun (WGS) entry which is preliminary data.</text>
</comment>
<sequence length="10" mass="1016">MSGICAYSQG</sequence>
<accession>A0ACC1A353</accession>
<reference evidence="2" key="1">
    <citation type="journal article" date="2023" name="G3 (Bethesda)">
        <title>Genome assembly and association tests identify interacting loci associated with vigor, precocity, and sex in interspecific pistachio rootstocks.</title>
        <authorList>
            <person name="Palmer W."/>
            <person name="Jacygrad E."/>
            <person name="Sagayaradj S."/>
            <person name="Cavanaugh K."/>
            <person name="Han R."/>
            <person name="Bertier L."/>
            <person name="Beede B."/>
            <person name="Kafkas S."/>
            <person name="Golino D."/>
            <person name="Preece J."/>
            <person name="Michelmore R."/>
        </authorList>
    </citation>
    <scope>NUCLEOTIDE SEQUENCE [LARGE SCALE GENOMIC DNA]</scope>
</reference>
<evidence type="ECO:0000313" key="1">
    <source>
        <dbReference type="EMBL" id="KAJ0081693.1"/>
    </source>
</evidence>
<evidence type="ECO:0000313" key="2">
    <source>
        <dbReference type="Proteomes" id="UP001164250"/>
    </source>
</evidence>